<sequence length="100" mass="10658">MLGPGFESWEHGATLGIVKELARRGAAAGPQPRGVFYRGWKLHMSLIGLSAMGLAVFFFAAGLAFFIGILQQPLFALPAMPEPFDAGDPPDMPAIPDMPC</sequence>
<evidence type="ECO:0000313" key="2">
    <source>
        <dbReference type="EMBL" id="RSY78203.1"/>
    </source>
</evidence>
<accession>A0A430FYX3</accession>
<comment type="caution">
    <text evidence="2">The sequence shown here is derived from an EMBL/GenBank/DDBJ whole genome shotgun (WGS) entry which is preliminary data.</text>
</comment>
<protein>
    <submittedName>
        <fullName evidence="2">Uncharacterized protein</fullName>
    </submittedName>
</protein>
<feature type="transmembrane region" description="Helical" evidence="1">
    <location>
        <begin position="46"/>
        <end position="70"/>
    </location>
</feature>
<keyword evidence="1" id="KW-0472">Membrane</keyword>
<reference evidence="2 3" key="1">
    <citation type="submission" date="2018-07" db="EMBL/GenBank/DDBJ databases">
        <title>Genomic and Epidemiologic Investigation of an Indolent Hospital Outbreak.</title>
        <authorList>
            <person name="Johnson R.C."/>
            <person name="Deming C."/>
            <person name="Conlan S."/>
            <person name="Zellmer C.J."/>
            <person name="Michelin A.V."/>
            <person name="Lee-Lin S."/>
            <person name="Thomas P.J."/>
            <person name="Park M."/>
            <person name="Weingarten R.A."/>
            <person name="Less J."/>
            <person name="Dekker J.P."/>
            <person name="Frank K.M."/>
            <person name="Musser K.A."/>
            <person name="Mcquiston J.R."/>
            <person name="Henderson D.K."/>
            <person name="Lau A.F."/>
            <person name="Palmore T.N."/>
            <person name="Segre J.A."/>
        </authorList>
    </citation>
    <scope>NUCLEOTIDE SEQUENCE [LARGE SCALE GENOMIC DNA]</scope>
    <source>
        <strain evidence="2 3">SK-CDC1_0717</strain>
    </source>
</reference>
<organism evidence="2 3">
    <name type="scientific">Sphingomonas koreensis</name>
    <dbReference type="NCBI Taxonomy" id="93064"/>
    <lineage>
        <taxon>Bacteria</taxon>
        <taxon>Pseudomonadati</taxon>
        <taxon>Pseudomonadota</taxon>
        <taxon>Alphaproteobacteria</taxon>
        <taxon>Sphingomonadales</taxon>
        <taxon>Sphingomonadaceae</taxon>
        <taxon>Sphingomonas</taxon>
    </lineage>
</organism>
<dbReference type="EMBL" id="QQYZ01000025">
    <property type="protein sequence ID" value="RSY78203.1"/>
    <property type="molecule type" value="Genomic_DNA"/>
</dbReference>
<name>A0A430FYX3_9SPHN</name>
<dbReference type="Proteomes" id="UP000287746">
    <property type="component" value="Unassembled WGS sequence"/>
</dbReference>
<proteinExistence type="predicted"/>
<gene>
    <name evidence="2" type="ORF">DAH66_18925</name>
</gene>
<keyword evidence="1" id="KW-1133">Transmembrane helix</keyword>
<evidence type="ECO:0000313" key="3">
    <source>
        <dbReference type="Proteomes" id="UP000287746"/>
    </source>
</evidence>
<dbReference type="AlphaFoldDB" id="A0A430FYX3"/>
<keyword evidence="1" id="KW-0812">Transmembrane</keyword>
<evidence type="ECO:0000256" key="1">
    <source>
        <dbReference type="SAM" id="Phobius"/>
    </source>
</evidence>